<evidence type="ECO:0000313" key="1">
    <source>
        <dbReference type="EMBL" id="KAI7756028.1"/>
    </source>
</evidence>
<gene>
    <name evidence="1" type="ORF">M8C21_031863</name>
</gene>
<organism evidence="1 2">
    <name type="scientific">Ambrosia artemisiifolia</name>
    <name type="common">Common ragweed</name>
    <dbReference type="NCBI Taxonomy" id="4212"/>
    <lineage>
        <taxon>Eukaryota</taxon>
        <taxon>Viridiplantae</taxon>
        <taxon>Streptophyta</taxon>
        <taxon>Embryophyta</taxon>
        <taxon>Tracheophyta</taxon>
        <taxon>Spermatophyta</taxon>
        <taxon>Magnoliopsida</taxon>
        <taxon>eudicotyledons</taxon>
        <taxon>Gunneridae</taxon>
        <taxon>Pentapetalae</taxon>
        <taxon>asterids</taxon>
        <taxon>campanulids</taxon>
        <taxon>Asterales</taxon>
        <taxon>Asteraceae</taxon>
        <taxon>Asteroideae</taxon>
        <taxon>Heliantheae alliance</taxon>
        <taxon>Heliantheae</taxon>
        <taxon>Ambrosia</taxon>
    </lineage>
</organism>
<comment type="caution">
    <text evidence="1">The sequence shown here is derived from an EMBL/GenBank/DDBJ whole genome shotgun (WGS) entry which is preliminary data.</text>
</comment>
<keyword evidence="2" id="KW-1185">Reference proteome</keyword>
<name>A0AAD5GYA0_AMBAR</name>
<dbReference type="AlphaFoldDB" id="A0AAD5GYA0"/>
<evidence type="ECO:0000313" key="2">
    <source>
        <dbReference type="Proteomes" id="UP001206925"/>
    </source>
</evidence>
<protein>
    <submittedName>
        <fullName evidence="1">Uncharacterized protein</fullName>
    </submittedName>
</protein>
<sequence length="52" mass="6009">MCSLTYQELKKELPSGRQQYKLRIRWFSNTVAIELHIRVCFGSNKGACSGLF</sequence>
<reference evidence="1" key="1">
    <citation type="submission" date="2022-06" db="EMBL/GenBank/DDBJ databases">
        <title>Uncovering the hologenomic basis of an extraordinary plant invasion.</title>
        <authorList>
            <person name="Bieker V.C."/>
            <person name="Martin M.D."/>
            <person name="Gilbert T."/>
            <person name="Hodgins K."/>
            <person name="Battlay P."/>
            <person name="Petersen B."/>
            <person name="Wilson J."/>
        </authorList>
    </citation>
    <scope>NUCLEOTIDE SEQUENCE</scope>
    <source>
        <strain evidence="1">AA19_3_7</strain>
        <tissue evidence="1">Leaf</tissue>
    </source>
</reference>
<proteinExistence type="predicted"/>
<dbReference type="Proteomes" id="UP001206925">
    <property type="component" value="Unassembled WGS sequence"/>
</dbReference>
<dbReference type="EMBL" id="JAMZMK010000632">
    <property type="protein sequence ID" value="KAI7756028.1"/>
    <property type="molecule type" value="Genomic_DNA"/>
</dbReference>
<accession>A0AAD5GYA0</accession>